<feature type="chain" id="PRO_5039082085" evidence="1">
    <location>
        <begin position="25"/>
        <end position="110"/>
    </location>
</feature>
<proteinExistence type="predicted"/>
<keyword evidence="3" id="KW-1185">Reference proteome</keyword>
<feature type="signal peptide" evidence="1">
    <location>
        <begin position="1"/>
        <end position="24"/>
    </location>
</feature>
<gene>
    <name evidence="2" type="ORF">SAMN05216270_11998</name>
</gene>
<protein>
    <submittedName>
        <fullName evidence="2">Uncharacterized protein</fullName>
    </submittedName>
</protein>
<evidence type="ECO:0000256" key="1">
    <source>
        <dbReference type="SAM" id="SignalP"/>
    </source>
</evidence>
<dbReference type="Proteomes" id="UP000198949">
    <property type="component" value="Unassembled WGS sequence"/>
</dbReference>
<reference evidence="3" key="1">
    <citation type="submission" date="2016-10" db="EMBL/GenBank/DDBJ databases">
        <authorList>
            <person name="Varghese N."/>
            <person name="Submissions S."/>
        </authorList>
    </citation>
    <scope>NUCLEOTIDE SEQUENCE [LARGE SCALE GENOMIC DNA]</scope>
    <source>
        <strain evidence="3">CGMCC 4.3516</strain>
    </source>
</reference>
<name>A0A1G7CDC3_9ACTN</name>
<dbReference type="EMBL" id="FNAD01000019">
    <property type="protein sequence ID" value="SDE37374.1"/>
    <property type="molecule type" value="Genomic_DNA"/>
</dbReference>
<keyword evidence="1" id="KW-0732">Signal</keyword>
<dbReference type="AlphaFoldDB" id="A0A1G7CDC3"/>
<sequence>MSMNSVFKGNVRKASALLAGFAMATTLTGLAVAGTASAAPAVAETETTSSASGDYTIQAILFGTYRLYSNCAREQRELQADPDLNIVAWCESAKDSSGRTVWKLWYQYGL</sequence>
<evidence type="ECO:0000313" key="2">
    <source>
        <dbReference type="EMBL" id="SDE37374.1"/>
    </source>
</evidence>
<organism evidence="2 3">
    <name type="scientific">Glycomyces harbinensis</name>
    <dbReference type="NCBI Taxonomy" id="58114"/>
    <lineage>
        <taxon>Bacteria</taxon>
        <taxon>Bacillati</taxon>
        <taxon>Actinomycetota</taxon>
        <taxon>Actinomycetes</taxon>
        <taxon>Glycomycetales</taxon>
        <taxon>Glycomycetaceae</taxon>
        <taxon>Glycomyces</taxon>
    </lineage>
</organism>
<evidence type="ECO:0000313" key="3">
    <source>
        <dbReference type="Proteomes" id="UP000198949"/>
    </source>
</evidence>
<accession>A0A1G7CDC3</accession>